<protein>
    <submittedName>
        <fullName evidence="2">Uncharacterized protein</fullName>
    </submittedName>
</protein>
<evidence type="ECO:0000313" key="2">
    <source>
        <dbReference type="EMBL" id="RUS86751.1"/>
    </source>
</evidence>
<keyword evidence="1" id="KW-0812">Transmembrane</keyword>
<keyword evidence="1" id="KW-1133">Transmembrane helix</keyword>
<keyword evidence="1" id="KW-0472">Membrane</keyword>
<organism evidence="2 3">
    <name type="scientific">Elysia chlorotica</name>
    <name type="common">Eastern emerald elysia</name>
    <name type="synonym">Sea slug</name>
    <dbReference type="NCBI Taxonomy" id="188477"/>
    <lineage>
        <taxon>Eukaryota</taxon>
        <taxon>Metazoa</taxon>
        <taxon>Spiralia</taxon>
        <taxon>Lophotrochozoa</taxon>
        <taxon>Mollusca</taxon>
        <taxon>Gastropoda</taxon>
        <taxon>Heterobranchia</taxon>
        <taxon>Euthyneura</taxon>
        <taxon>Panpulmonata</taxon>
        <taxon>Sacoglossa</taxon>
        <taxon>Placobranchoidea</taxon>
        <taxon>Plakobranchidae</taxon>
        <taxon>Elysia</taxon>
    </lineage>
</organism>
<dbReference type="EMBL" id="RQTK01000129">
    <property type="protein sequence ID" value="RUS86751.1"/>
    <property type="molecule type" value="Genomic_DNA"/>
</dbReference>
<evidence type="ECO:0000313" key="3">
    <source>
        <dbReference type="Proteomes" id="UP000271974"/>
    </source>
</evidence>
<name>A0A433TYX0_ELYCH</name>
<dbReference type="Proteomes" id="UP000271974">
    <property type="component" value="Unassembled WGS sequence"/>
</dbReference>
<comment type="caution">
    <text evidence="2">The sequence shown here is derived from an EMBL/GenBank/DDBJ whole genome shotgun (WGS) entry which is preliminary data.</text>
</comment>
<evidence type="ECO:0000256" key="1">
    <source>
        <dbReference type="SAM" id="Phobius"/>
    </source>
</evidence>
<keyword evidence="3" id="KW-1185">Reference proteome</keyword>
<gene>
    <name evidence="2" type="ORF">EGW08_005474</name>
</gene>
<dbReference type="AlphaFoldDB" id="A0A433TYX0"/>
<feature type="transmembrane region" description="Helical" evidence="1">
    <location>
        <begin position="6"/>
        <end position="30"/>
    </location>
</feature>
<sequence length="105" mass="12063">MLSYISISIACCLFMMPYECLPCLFFLNFIKIDSGASTFSIVHIYLAEFFRVDPKSQLSRKIKSSIKITLKSKYVMGQTKPRYMVNALLHAFFNNINFSNGLIKT</sequence>
<accession>A0A433TYX0</accession>
<proteinExistence type="predicted"/>
<reference evidence="2 3" key="1">
    <citation type="submission" date="2019-01" db="EMBL/GenBank/DDBJ databases">
        <title>A draft genome assembly of the solar-powered sea slug Elysia chlorotica.</title>
        <authorList>
            <person name="Cai H."/>
            <person name="Li Q."/>
            <person name="Fang X."/>
            <person name="Li J."/>
            <person name="Curtis N.E."/>
            <person name="Altenburger A."/>
            <person name="Shibata T."/>
            <person name="Feng M."/>
            <person name="Maeda T."/>
            <person name="Schwartz J.A."/>
            <person name="Shigenobu S."/>
            <person name="Lundholm N."/>
            <person name="Nishiyama T."/>
            <person name="Yang H."/>
            <person name="Hasebe M."/>
            <person name="Li S."/>
            <person name="Pierce S.K."/>
            <person name="Wang J."/>
        </authorList>
    </citation>
    <scope>NUCLEOTIDE SEQUENCE [LARGE SCALE GENOMIC DNA]</scope>
    <source>
        <strain evidence="2">EC2010</strain>
        <tissue evidence="2">Whole organism of an adult</tissue>
    </source>
</reference>